<proteinExistence type="predicted"/>
<name>A0A0C3JQB7_PISTI</name>
<dbReference type="AlphaFoldDB" id="A0A0C3JQB7"/>
<dbReference type="Proteomes" id="UP000054217">
    <property type="component" value="Unassembled WGS sequence"/>
</dbReference>
<dbReference type="EMBL" id="KN831950">
    <property type="protein sequence ID" value="KIO11338.1"/>
    <property type="molecule type" value="Genomic_DNA"/>
</dbReference>
<evidence type="ECO:0000313" key="2">
    <source>
        <dbReference type="Proteomes" id="UP000054217"/>
    </source>
</evidence>
<gene>
    <name evidence="1" type="ORF">M404DRAFT_995014</name>
</gene>
<dbReference type="InParanoid" id="A0A0C3JQB7"/>
<evidence type="ECO:0000313" key="1">
    <source>
        <dbReference type="EMBL" id="KIO11338.1"/>
    </source>
</evidence>
<reference evidence="1 2" key="1">
    <citation type="submission" date="2014-04" db="EMBL/GenBank/DDBJ databases">
        <authorList>
            <consortium name="DOE Joint Genome Institute"/>
            <person name="Kuo A."/>
            <person name="Kohler A."/>
            <person name="Costa M.D."/>
            <person name="Nagy L.G."/>
            <person name="Floudas D."/>
            <person name="Copeland A."/>
            <person name="Barry K.W."/>
            <person name="Cichocki N."/>
            <person name="Veneault-Fourrey C."/>
            <person name="LaButti K."/>
            <person name="Lindquist E.A."/>
            <person name="Lipzen A."/>
            <person name="Lundell T."/>
            <person name="Morin E."/>
            <person name="Murat C."/>
            <person name="Sun H."/>
            <person name="Tunlid A."/>
            <person name="Henrissat B."/>
            <person name="Grigoriev I.V."/>
            <person name="Hibbett D.S."/>
            <person name="Martin F."/>
            <person name="Nordberg H.P."/>
            <person name="Cantor M.N."/>
            <person name="Hua S.X."/>
        </authorList>
    </citation>
    <scope>NUCLEOTIDE SEQUENCE [LARGE SCALE GENOMIC DNA]</scope>
    <source>
        <strain evidence="1 2">Marx 270</strain>
    </source>
</reference>
<accession>A0A0C3JQB7</accession>
<reference evidence="2" key="2">
    <citation type="submission" date="2015-01" db="EMBL/GenBank/DDBJ databases">
        <title>Evolutionary Origins and Diversification of the Mycorrhizal Mutualists.</title>
        <authorList>
            <consortium name="DOE Joint Genome Institute"/>
            <consortium name="Mycorrhizal Genomics Consortium"/>
            <person name="Kohler A."/>
            <person name="Kuo A."/>
            <person name="Nagy L.G."/>
            <person name="Floudas D."/>
            <person name="Copeland A."/>
            <person name="Barry K.W."/>
            <person name="Cichocki N."/>
            <person name="Veneault-Fourrey C."/>
            <person name="LaButti K."/>
            <person name="Lindquist E.A."/>
            <person name="Lipzen A."/>
            <person name="Lundell T."/>
            <person name="Morin E."/>
            <person name="Murat C."/>
            <person name="Riley R."/>
            <person name="Ohm R."/>
            <person name="Sun H."/>
            <person name="Tunlid A."/>
            <person name="Henrissat B."/>
            <person name="Grigoriev I.V."/>
            <person name="Hibbett D.S."/>
            <person name="Martin F."/>
        </authorList>
    </citation>
    <scope>NUCLEOTIDE SEQUENCE [LARGE SCALE GENOMIC DNA]</scope>
    <source>
        <strain evidence="2">Marx 270</strain>
    </source>
</reference>
<protein>
    <submittedName>
        <fullName evidence="1">Uncharacterized protein</fullName>
    </submittedName>
</protein>
<organism evidence="1 2">
    <name type="scientific">Pisolithus tinctorius Marx 270</name>
    <dbReference type="NCBI Taxonomy" id="870435"/>
    <lineage>
        <taxon>Eukaryota</taxon>
        <taxon>Fungi</taxon>
        <taxon>Dikarya</taxon>
        <taxon>Basidiomycota</taxon>
        <taxon>Agaricomycotina</taxon>
        <taxon>Agaricomycetes</taxon>
        <taxon>Agaricomycetidae</taxon>
        <taxon>Boletales</taxon>
        <taxon>Sclerodermatineae</taxon>
        <taxon>Pisolithaceae</taxon>
        <taxon>Pisolithus</taxon>
    </lineage>
</organism>
<keyword evidence="2" id="KW-1185">Reference proteome</keyword>
<sequence length="53" mass="6023">MCIPTGIRSPWCFRLGIYFGDTSTASRESCPYFTILLLMLFMAVPPRGNYAAW</sequence>
<dbReference type="HOGENOM" id="CLU_3069700_0_0_1"/>